<sequence length="318" mass="34384">MSNLEREPHETACGGEGEAAEGPVRELLAGRDVVLGGTRGIKVTRTLPGRERRMVGAWCFLDHYGPERATMSVGPHPHTGLQTVTWLLEGEVLHRDSVGSEQLIGPGRLNIMTAGRAIAHSEESVRPDSVIHGVQLWVALPGASRHTEPSFEHHADLPRLVAPGVEVTVFAGELAGLVSPARVHSPLTGAEVAFDDRSAITLPLRPDFEYAVLTLSGEVEADGTRLTPGPLLYLGSGRSEIALASAGQGRALLLGGEPFEEEILMWWNFVGRDQQEIERFRKEWEQGAAFGDVGGTALARIPAPPLPTIRLKPRGRRR</sequence>
<evidence type="ECO:0000259" key="5">
    <source>
        <dbReference type="Pfam" id="PF05726"/>
    </source>
</evidence>
<dbReference type="RefSeq" id="WP_380830906.1">
    <property type="nucleotide sequence ID" value="NZ_JBHTCG010000035.1"/>
</dbReference>
<dbReference type="CDD" id="cd02247">
    <property type="entry name" value="cupin_pirin_C"/>
    <property type="match status" value="1"/>
</dbReference>
<dbReference type="Pfam" id="PF02678">
    <property type="entry name" value="Pirin"/>
    <property type="match status" value="1"/>
</dbReference>
<protein>
    <submittedName>
        <fullName evidence="6">Pirin family protein</fullName>
    </submittedName>
</protein>
<dbReference type="PANTHER" id="PTHR13903">
    <property type="entry name" value="PIRIN-RELATED"/>
    <property type="match status" value="1"/>
</dbReference>
<feature type="region of interest" description="Disordered" evidence="3">
    <location>
        <begin position="1"/>
        <end position="22"/>
    </location>
</feature>
<proteinExistence type="inferred from homology"/>
<gene>
    <name evidence="6" type="ORF">ACFQSB_33935</name>
</gene>
<evidence type="ECO:0000256" key="2">
    <source>
        <dbReference type="RuleBase" id="RU003457"/>
    </source>
</evidence>
<name>A0ABW2PHY9_9ACTN</name>
<dbReference type="InterPro" id="IPR003829">
    <property type="entry name" value="Pirin_N_dom"/>
</dbReference>
<dbReference type="EMBL" id="JBHTCG010000035">
    <property type="protein sequence ID" value="MFC7387248.1"/>
    <property type="molecule type" value="Genomic_DNA"/>
</dbReference>
<keyword evidence="7" id="KW-1185">Reference proteome</keyword>
<evidence type="ECO:0000256" key="3">
    <source>
        <dbReference type="SAM" id="MobiDB-lite"/>
    </source>
</evidence>
<evidence type="ECO:0000256" key="1">
    <source>
        <dbReference type="ARBA" id="ARBA00008416"/>
    </source>
</evidence>
<dbReference type="InterPro" id="IPR011051">
    <property type="entry name" value="RmlC_Cupin_sf"/>
</dbReference>
<dbReference type="PANTHER" id="PTHR13903:SF8">
    <property type="entry name" value="PIRIN"/>
    <property type="match status" value="1"/>
</dbReference>
<accession>A0ABW2PHY9</accession>
<dbReference type="CDD" id="cd02909">
    <property type="entry name" value="cupin_pirin_N"/>
    <property type="match status" value="1"/>
</dbReference>
<dbReference type="Pfam" id="PF05726">
    <property type="entry name" value="Pirin_C"/>
    <property type="match status" value="1"/>
</dbReference>
<dbReference type="PIRSF" id="PIRSF006232">
    <property type="entry name" value="Pirin"/>
    <property type="match status" value="1"/>
</dbReference>
<evidence type="ECO:0000313" key="7">
    <source>
        <dbReference type="Proteomes" id="UP001596496"/>
    </source>
</evidence>
<evidence type="ECO:0000259" key="4">
    <source>
        <dbReference type="Pfam" id="PF02678"/>
    </source>
</evidence>
<dbReference type="InterPro" id="IPR014710">
    <property type="entry name" value="RmlC-like_jellyroll"/>
</dbReference>
<dbReference type="Proteomes" id="UP001596496">
    <property type="component" value="Unassembled WGS sequence"/>
</dbReference>
<dbReference type="SUPFAM" id="SSF51182">
    <property type="entry name" value="RmlC-like cupins"/>
    <property type="match status" value="1"/>
</dbReference>
<dbReference type="InterPro" id="IPR012093">
    <property type="entry name" value="Pirin"/>
</dbReference>
<evidence type="ECO:0000313" key="6">
    <source>
        <dbReference type="EMBL" id="MFC7387248.1"/>
    </source>
</evidence>
<feature type="compositionally biased region" description="Basic and acidic residues" evidence="3">
    <location>
        <begin position="1"/>
        <end position="10"/>
    </location>
</feature>
<comment type="similarity">
    <text evidence="1 2">Belongs to the pirin family.</text>
</comment>
<feature type="domain" description="Pirin C-terminal" evidence="5">
    <location>
        <begin position="191"/>
        <end position="287"/>
    </location>
</feature>
<reference evidence="7" key="1">
    <citation type="journal article" date="2019" name="Int. J. Syst. Evol. Microbiol.">
        <title>The Global Catalogue of Microorganisms (GCM) 10K type strain sequencing project: providing services to taxonomists for standard genome sequencing and annotation.</title>
        <authorList>
            <consortium name="The Broad Institute Genomics Platform"/>
            <consortium name="The Broad Institute Genome Sequencing Center for Infectious Disease"/>
            <person name="Wu L."/>
            <person name="Ma J."/>
        </authorList>
    </citation>
    <scope>NUCLEOTIDE SEQUENCE [LARGE SCALE GENOMIC DNA]</scope>
    <source>
        <strain evidence="7">CECT 7649</strain>
    </source>
</reference>
<dbReference type="InterPro" id="IPR008778">
    <property type="entry name" value="Pirin_C_dom"/>
</dbReference>
<organism evidence="6 7">
    <name type="scientific">Sphaerisporangium rhizosphaerae</name>
    <dbReference type="NCBI Taxonomy" id="2269375"/>
    <lineage>
        <taxon>Bacteria</taxon>
        <taxon>Bacillati</taxon>
        <taxon>Actinomycetota</taxon>
        <taxon>Actinomycetes</taxon>
        <taxon>Streptosporangiales</taxon>
        <taxon>Streptosporangiaceae</taxon>
        <taxon>Sphaerisporangium</taxon>
    </lineage>
</organism>
<feature type="domain" description="Pirin N-terminal" evidence="4">
    <location>
        <begin position="42"/>
        <end position="138"/>
    </location>
</feature>
<dbReference type="Gene3D" id="2.60.120.10">
    <property type="entry name" value="Jelly Rolls"/>
    <property type="match status" value="2"/>
</dbReference>
<comment type="caution">
    <text evidence="6">The sequence shown here is derived from an EMBL/GenBank/DDBJ whole genome shotgun (WGS) entry which is preliminary data.</text>
</comment>